<feature type="transmembrane region" description="Helical" evidence="2">
    <location>
        <begin position="36"/>
        <end position="56"/>
    </location>
</feature>
<dbReference type="RefSeq" id="XP_037167934.1">
    <property type="nucleotide sequence ID" value="XM_037305069.1"/>
</dbReference>
<dbReference type="EMBL" id="JACCJC010000008">
    <property type="protein sequence ID" value="KAF6238635.1"/>
    <property type="molecule type" value="Genomic_DNA"/>
</dbReference>
<accession>A0A8H6L7P6</accession>
<keyword evidence="2" id="KW-0472">Membrane</keyword>
<dbReference type="Proteomes" id="UP000578531">
    <property type="component" value="Unassembled WGS sequence"/>
</dbReference>
<organism evidence="3 4">
    <name type="scientific">Letharia columbiana</name>
    <dbReference type="NCBI Taxonomy" id="112416"/>
    <lineage>
        <taxon>Eukaryota</taxon>
        <taxon>Fungi</taxon>
        <taxon>Dikarya</taxon>
        <taxon>Ascomycota</taxon>
        <taxon>Pezizomycotina</taxon>
        <taxon>Lecanoromycetes</taxon>
        <taxon>OSLEUM clade</taxon>
        <taxon>Lecanoromycetidae</taxon>
        <taxon>Lecanorales</taxon>
        <taxon>Lecanorineae</taxon>
        <taxon>Parmeliaceae</taxon>
        <taxon>Letharia</taxon>
    </lineage>
</organism>
<dbReference type="GeneID" id="59284810"/>
<proteinExistence type="predicted"/>
<comment type="caution">
    <text evidence="3">The sequence shown here is derived from an EMBL/GenBank/DDBJ whole genome shotgun (WGS) entry which is preliminary data.</text>
</comment>
<feature type="coiled-coil region" evidence="1">
    <location>
        <begin position="63"/>
        <end position="100"/>
    </location>
</feature>
<protein>
    <submittedName>
        <fullName evidence="3">Uncharacterized protein</fullName>
    </submittedName>
</protein>
<keyword evidence="4" id="KW-1185">Reference proteome</keyword>
<keyword evidence="2" id="KW-0812">Transmembrane</keyword>
<evidence type="ECO:0000256" key="2">
    <source>
        <dbReference type="SAM" id="Phobius"/>
    </source>
</evidence>
<reference evidence="3 4" key="1">
    <citation type="journal article" date="2020" name="Genomics">
        <title>Complete, high-quality genomes from long-read metagenomic sequencing of two wolf lichen thalli reveals enigmatic genome architecture.</title>
        <authorList>
            <person name="McKenzie S.K."/>
            <person name="Walston R.F."/>
            <person name="Allen J.L."/>
        </authorList>
    </citation>
    <scope>NUCLEOTIDE SEQUENCE [LARGE SCALE GENOMIC DNA]</scope>
    <source>
        <strain evidence="3">WasteWater2</strain>
    </source>
</reference>
<evidence type="ECO:0000313" key="4">
    <source>
        <dbReference type="Proteomes" id="UP000578531"/>
    </source>
</evidence>
<dbReference type="AlphaFoldDB" id="A0A8H6L7P6"/>
<evidence type="ECO:0000313" key="3">
    <source>
        <dbReference type="EMBL" id="KAF6238635.1"/>
    </source>
</evidence>
<keyword evidence="1" id="KW-0175">Coiled coil</keyword>
<sequence length="593" mass="66832">MAPPSVVPEALAPPTVAEKITHSNQRKTTDAILSTGIRTIVVAGLTVLWTIFWAWWNHGKDEKRREKADREDKERRYAAAEDLELLVAPLRKDLDELRRDFDATRPDAKELLDLERRDHDMALYAKQLEIEELRGQVRALRHRLMRRSRVHGPSGWAPGGSGETSTATVPSLLLDMGQRWSALKKTRAAVKDTQSLSALVTFHEHETQYQSRPPGPPRSERIITLPCRKAYAQRIGQAISKAFRTSRGFSIEPVRKTLLDLPTEIILGVSAYLPPSSLVSFDLFMLETPPSALHLPSTSNWKTQRIAIPLLNLESICNKQNTHFSEAMSKSRTQLYLSERLKLLCMLDRDGRVRSSKAICSGCADTHDCSLFSVSSLAQPSAKRRCLGSAGFLWICPHQILDYGQAQTLREVHESHRCGSNPVHVLPGYTTSWPIIRVTRNGTPSNEEVREALRPLNAPICPHLRLNDAYVASIYSQDCQKLRSIWNRPNPTPTCRCLTCASQSPLTPLPRGECKFCGTDIQFCIKPESYGAETLQLVIMRDIMRKIRGIQSCTDRAWINHVADPAGFEEYERAWQATNAECWRKVGSVMPPF</sequence>
<keyword evidence="2" id="KW-1133">Transmembrane helix</keyword>
<name>A0A8H6L7P6_9LECA</name>
<gene>
    <name evidence="3" type="ORF">HO173_003141</name>
</gene>
<evidence type="ECO:0000256" key="1">
    <source>
        <dbReference type="SAM" id="Coils"/>
    </source>
</evidence>